<dbReference type="PANTHER" id="PTHR10877">
    <property type="entry name" value="POLYCYSTIN FAMILY MEMBER"/>
    <property type="match status" value="1"/>
</dbReference>
<comment type="caution">
    <text evidence="1">Lacks conserved residue(s) required for the propagation of feature annotation.</text>
</comment>
<dbReference type="InterPro" id="IPR051223">
    <property type="entry name" value="Polycystin"/>
</dbReference>
<dbReference type="PANTHER" id="PTHR10877:SF183">
    <property type="entry name" value="AT14535P-RELATED"/>
    <property type="match status" value="1"/>
</dbReference>
<feature type="transmembrane region" description="Helical" evidence="2">
    <location>
        <begin position="617"/>
        <end position="636"/>
    </location>
</feature>
<dbReference type="InterPro" id="IPR001024">
    <property type="entry name" value="PLAT/LH2_dom"/>
</dbReference>
<feature type="transmembrane region" description="Helical" evidence="2">
    <location>
        <begin position="859"/>
        <end position="883"/>
    </location>
</feature>
<protein>
    <recommendedName>
        <fullName evidence="3">PLAT domain-containing protein</fullName>
    </recommendedName>
</protein>
<reference evidence="4 5" key="1">
    <citation type="submission" date="2019-05" db="EMBL/GenBank/DDBJ databases">
        <title>Another draft genome of Portunus trituberculatus and its Hox gene families provides insights of decapod evolution.</title>
        <authorList>
            <person name="Jeong J.-H."/>
            <person name="Song I."/>
            <person name="Kim S."/>
            <person name="Choi T."/>
            <person name="Kim D."/>
            <person name="Ryu S."/>
            <person name="Kim W."/>
        </authorList>
    </citation>
    <scope>NUCLEOTIDE SEQUENCE [LARGE SCALE GENOMIC DNA]</scope>
    <source>
        <tissue evidence="4">Muscle</tissue>
    </source>
</reference>
<evidence type="ECO:0000313" key="5">
    <source>
        <dbReference type="Proteomes" id="UP000324222"/>
    </source>
</evidence>
<evidence type="ECO:0000259" key="3">
    <source>
        <dbReference type="PROSITE" id="PS50095"/>
    </source>
</evidence>
<evidence type="ECO:0000313" key="4">
    <source>
        <dbReference type="EMBL" id="MPC10342.1"/>
    </source>
</evidence>
<dbReference type="AlphaFoldDB" id="A0A5B7CKX5"/>
<dbReference type="SUPFAM" id="SSF49723">
    <property type="entry name" value="Lipase/lipooxygenase domain (PLAT/LH2 domain)"/>
    <property type="match status" value="1"/>
</dbReference>
<keyword evidence="2" id="KW-0812">Transmembrane</keyword>
<evidence type="ECO:0000256" key="1">
    <source>
        <dbReference type="PROSITE-ProRule" id="PRU00152"/>
    </source>
</evidence>
<keyword evidence="2" id="KW-1133">Transmembrane helix</keyword>
<comment type="caution">
    <text evidence="4">The sequence shown here is derived from an EMBL/GenBank/DDBJ whole genome shotgun (WGS) entry which is preliminary data.</text>
</comment>
<dbReference type="PROSITE" id="PS50095">
    <property type="entry name" value="PLAT"/>
    <property type="match status" value="1"/>
</dbReference>
<evidence type="ECO:0000256" key="2">
    <source>
        <dbReference type="SAM" id="Phobius"/>
    </source>
</evidence>
<proteinExistence type="predicted"/>
<feature type="domain" description="PLAT" evidence="3">
    <location>
        <begin position="658"/>
        <end position="772"/>
    </location>
</feature>
<feature type="transmembrane region" description="Helical" evidence="2">
    <location>
        <begin position="904"/>
        <end position="931"/>
    </location>
</feature>
<dbReference type="InterPro" id="IPR036392">
    <property type="entry name" value="PLAT/LH2_dom_sf"/>
</dbReference>
<dbReference type="Proteomes" id="UP000324222">
    <property type="component" value="Unassembled WGS sequence"/>
</dbReference>
<feature type="transmembrane region" description="Helical" evidence="2">
    <location>
        <begin position="811"/>
        <end position="829"/>
    </location>
</feature>
<name>A0A5B7CKX5_PORTR</name>
<dbReference type="EMBL" id="VSRR010000112">
    <property type="protein sequence ID" value="MPC10342.1"/>
    <property type="molecule type" value="Genomic_DNA"/>
</dbReference>
<gene>
    <name evidence="4" type="ORF">E2C01_002976</name>
</gene>
<sequence>MDENLTGIEEVTTTTVGSLQDVSVYTTYLCQCLYVVAPSLSAVCNLEPEDPDAPLVVLESKFKFWCNHTDHEVPIKYGVFCDTSGDPEINNDIQLYSDFYPDATGILIPNEICDAYAVMEDAYQVKYQLRMGKIIQKSPTDIILPPIDNTTDPEDVLTSIEDVMDHIDTITGNETKPELTPVKKTVIITTAAARVDELLKNNSTSEFQERSSEVLSEITDHLIELKDEPSSPLLEANFHNATHLILQVADNLRVLQNQSEANGTGISPRVTSDIQTIVTTVTEATLARTKPGELLNVTAPNIEVQVWKVSSNDTIGKSINVKDVELEMPEGVGEGNISLSAVTTTMNPQPDTYLEYATSFINISLEGPGVDKQDFPLVYSFPRNTKVLDDPESPNRIVFNLTGKAYCVRYDSTKKLYGWRILSNSATMSIDIPAGGRAFMSINTHASLYIKADVHTVSLQINNKTIGKLCWPVLDEVIVSNIKLLKALSNKNEDELWIENGRGKKTQVGLKFQISYTELMPMSPPQECDAALSRKEKFSYPVNTTIKILQMLGQCLVYDEITMKFVNDERCSVFPEKDSIRCECSGSSVRTAVDAPVTNNIDFTDIAIDLKDNPVPFIFSVNVACLFLLLSFLGAIQDIRGKRKLFPLTDSEKTTQPVKYNVFIYLSKFRCPRGKKNKKFTLSLQGNTGVSVSNTYTSPGVSHGAMLHLVHHSDELLGPVRKVVITLQHNSLKWHVSRVVVSDAVEQDLAVFFFDCWVAGESKSRSRTSVVERNCWRENFFTKVISDILEGIPIIMLLLPGGVQDRKLDHMLTYAVSLLIWALLQLWFYEAVHPLYRPDDCIQGSASATQAAVNSLIRMVLNLVLITLSTILIEGIIKVALMYKEKKSKESRSFRMNGLLPLPHWVRLAVRGVAIIIMLITVSFLTLMSYLFTKAEFNAWLLTMGEAFAFQIASKSLTKVLTNTAHYLLYLPDPEKFNEDMLNPEGMKVMCPVCHVCPKELHRHFRSHLSLNEIQQPRRSGQVAHRVRRLLPAVRVHGGQQVDARSGEQVPDVLVPGAPTLTQVVGQLQ</sequence>
<keyword evidence="5" id="KW-1185">Reference proteome</keyword>
<keyword evidence="2" id="KW-0472">Membrane</keyword>
<accession>A0A5B7CKX5</accession>
<organism evidence="4 5">
    <name type="scientific">Portunus trituberculatus</name>
    <name type="common">Swimming crab</name>
    <name type="synonym">Neptunus trituberculatus</name>
    <dbReference type="NCBI Taxonomy" id="210409"/>
    <lineage>
        <taxon>Eukaryota</taxon>
        <taxon>Metazoa</taxon>
        <taxon>Ecdysozoa</taxon>
        <taxon>Arthropoda</taxon>
        <taxon>Crustacea</taxon>
        <taxon>Multicrustacea</taxon>
        <taxon>Malacostraca</taxon>
        <taxon>Eumalacostraca</taxon>
        <taxon>Eucarida</taxon>
        <taxon>Decapoda</taxon>
        <taxon>Pleocyemata</taxon>
        <taxon>Brachyura</taxon>
        <taxon>Eubrachyura</taxon>
        <taxon>Portunoidea</taxon>
        <taxon>Portunidae</taxon>
        <taxon>Portuninae</taxon>
        <taxon>Portunus</taxon>
    </lineage>
</organism>